<keyword evidence="2" id="KW-1185">Reference proteome</keyword>
<accession>A0A8X7T1Y7</accession>
<evidence type="ECO:0000313" key="1">
    <source>
        <dbReference type="EMBL" id="KAE8261953.1"/>
    </source>
</evidence>
<organism evidence="1 2">
    <name type="scientific">Tilletia walkeri</name>
    <dbReference type="NCBI Taxonomy" id="117179"/>
    <lineage>
        <taxon>Eukaryota</taxon>
        <taxon>Fungi</taxon>
        <taxon>Dikarya</taxon>
        <taxon>Basidiomycota</taxon>
        <taxon>Ustilaginomycotina</taxon>
        <taxon>Exobasidiomycetes</taxon>
        <taxon>Tilletiales</taxon>
        <taxon>Tilletiaceae</taxon>
        <taxon>Tilletia</taxon>
    </lineage>
</organism>
<dbReference type="AlphaFoldDB" id="A0A8X7T1Y7"/>
<dbReference type="EMBL" id="LWDG02000880">
    <property type="protein sequence ID" value="KAE8261953.1"/>
    <property type="molecule type" value="Genomic_DNA"/>
</dbReference>
<reference evidence="1" key="1">
    <citation type="submission" date="2016-04" db="EMBL/GenBank/DDBJ databases">
        <authorList>
            <person name="Nguyen H.D."/>
            <person name="Samba Siva P."/>
            <person name="Cullis J."/>
            <person name="Levesque C.A."/>
            <person name="Hambleton S."/>
        </authorList>
    </citation>
    <scope>NUCLEOTIDE SEQUENCE</scope>
    <source>
        <strain evidence="1">DAOMC 236422</strain>
    </source>
</reference>
<evidence type="ECO:0000313" key="2">
    <source>
        <dbReference type="Proteomes" id="UP000078113"/>
    </source>
</evidence>
<protein>
    <submittedName>
        <fullName evidence="1">Uncharacterized protein</fullName>
    </submittedName>
</protein>
<feature type="non-terminal residue" evidence="1">
    <location>
        <position position="1"/>
    </location>
</feature>
<sequence>MLLPEFADAVIAAVANHSADHLAALFAVQSPIARALIGKIPDRSPRYIVVGLRSCSGFLVAPWEDICLRHVECMHHLSTIPPRAAHPSIQQLAVEAEALSNATKAHAEVISLFLRYFTALQSGRWALPYLRILIIDHRRLSQDADRASAAAAAAALSFSGRAPASSGSAGTAAVSQAAIAAANSSHKPNAHTEEFARQLNKAFAACVADRASPLEHSRKWATYEVVGHIFRV</sequence>
<name>A0A8X7T1Y7_9BASI</name>
<dbReference type="Proteomes" id="UP000078113">
    <property type="component" value="Unassembled WGS sequence"/>
</dbReference>
<proteinExistence type="predicted"/>
<comment type="caution">
    <text evidence="1">The sequence shown here is derived from an EMBL/GenBank/DDBJ whole genome shotgun (WGS) entry which is preliminary data.</text>
</comment>
<reference evidence="1" key="2">
    <citation type="journal article" date="2019" name="IMA Fungus">
        <title>Genome sequencing and comparison of five Tilletia species to identify candidate genes for the detection of regulated species infecting wheat.</title>
        <authorList>
            <person name="Nguyen H.D.T."/>
            <person name="Sultana T."/>
            <person name="Kesanakurti P."/>
            <person name="Hambleton S."/>
        </authorList>
    </citation>
    <scope>NUCLEOTIDE SEQUENCE</scope>
    <source>
        <strain evidence="1">DAOMC 236422</strain>
    </source>
</reference>
<gene>
    <name evidence="1" type="ORF">A4X09_0g7567</name>
</gene>